<feature type="domain" description="Zinc finger/thioredoxin putative" evidence="3">
    <location>
        <begin position="37"/>
        <end position="72"/>
    </location>
</feature>
<dbReference type="Pfam" id="PF13717">
    <property type="entry name" value="Zn_ribbon_4"/>
    <property type="match status" value="1"/>
</dbReference>
<keyword evidence="5" id="KW-1185">Reference proteome</keyword>
<evidence type="ECO:0000256" key="1">
    <source>
        <dbReference type="SAM" id="MobiDB-lite"/>
    </source>
</evidence>
<sequence>MQSARTAEMGFSKGGRQPIVTQGNEALSRPQAYGDQMRLICPNCGAQYEVPTNVIPEGGRDVQCSNCGHTWFQAHPDDDLKTAPAENQDRPTADLQEASDEAIAPPPPPSDPDGTSEDAFGDDDLSDPDDEDKAEPTREPVPVPEAPTKPRRELDPSVAEVLRAEAEREKRRREAESLESQPDLGLQEPSEDKVARRSREARDRMAHIQGTEPDTPAPHVPVVKAPPGNADASRQDGVAAAAVAGSRREMLPDIEEINQTLRASSERHGMETPQGRMVEDEEDEAERSGFAAGFRLVIAIMVLAVLVYIMADKVVTVFPESAEIMNAYTSWVDGLRLWLDSQVSALVQMIAGGSPTE</sequence>
<accession>A0A8J2ZM16</accession>
<feature type="compositionally biased region" description="Acidic residues" evidence="1">
    <location>
        <begin position="114"/>
        <end position="133"/>
    </location>
</feature>
<dbReference type="AlphaFoldDB" id="A0A8J2ZM16"/>
<proteinExistence type="predicted"/>
<evidence type="ECO:0000259" key="3">
    <source>
        <dbReference type="Pfam" id="PF13717"/>
    </source>
</evidence>
<organism evidence="4 5">
    <name type="scientific">Salipiger pallidus</name>
    <dbReference type="NCBI Taxonomy" id="1775170"/>
    <lineage>
        <taxon>Bacteria</taxon>
        <taxon>Pseudomonadati</taxon>
        <taxon>Pseudomonadota</taxon>
        <taxon>Alphaproteobacteria</taxon>
        <taxon>Rhodobacterales</taxon>
        <taxon>Roseobacteraceae</taxon>
        <taxon>Salipiger</taxon>
    </lineage>
</organism>
<reference evidence="4" key="1">
    <citation type="journal article" date="2014" name="Int. J. Syst. Evol. Microbiol.">
        <title>Complete genome sequence of Corynebacterium casei LMG S-19264T (=DSM 44701T), isolated from a smear-ripened cheese.</title>
        <authorList>
            <consortium name="US DOE Joint Genome Institute (JGI-PGF)"/>
            <person name="Walter F."/>
            <person name="Albersmeier A."/>
            <person name="Kalinowski J."/>
            <person name="Ruckert C."/>
        </authorList>
    </citation>
    <scope>NUCLEOTIDE SEQUENCE</scope>
    <source>
        <strain evidence="4">CGMCC 1.15762</strain>
    </source>
</reference>
<feature type="region of interest" description="Disordered" evidence="1">
    <location>
        <begin position="78"/>
        <end position="245"/>
    </location>
</feature>
<feature type="region of interest" description="Disordered" evidence="1">
    <location>
        <begin position="1"/>
        <end position="20"/>
    </location>
</feature>
<dbReference type="InterPro" id="IPR011723">
    <property type="entry name" value="Znf/thioredoxin_put"/>
</dbReference>
<reference evidence="4" key="2">
    <citation type="submission" date="2020-09" db="EMBL/GenBank/DDBJ databases">
        <authorList>
            <person name="Sun Q."/>
            <person name="Zhou Y."/>
        </authorList>
    </citation>
    <scope>NUCLEOTIDE SEQUENCE</scope>
    <source>
        <strain evidence="4">CGMCC 1.15762</strain>
    </source>
</reference>
<keyword evidence="2" id="KW-0812">Transmembrane</keyword>
<feature type="compositionally biased region" description="Basic and acidic residues" evidence="1">
    <location>
        <begin position="162"/>
        <end position="176"/>
    </location>
</feature>
<feature type="region of interest" description="Disordered" evidence="1">
    <location>
        <begin position="261"/>
        <end position="280"/>
    </location>
</feature>
<keyword evidence="2" id="KW-0472">Membrane</keyword>
<dbReference type="NCBIfam" id="TIGR02098">
    <property type="entry name" value="MJ0042_CXXC"/>
    <property type="match status" value="1"/>
</dbReference>
<dbReference type="Proteomes" id="UP000617145">
    <property type="component" value="Unassembled WGS sequence"/>
</dbReference>
<name>A0A8J2ZM16_9RHOB</name>
<evidence type="ECO:0000313" key="4">
    <source>
        <dbReference type="EMBL" id="GGG81627.1"/>
    </source>
</evidence>
<feature type="compositionally biased region" description="Basic and acidic residues" evidence="1">
    <location>
        <begin position="78"/>
        <end position="92"/>
    </location>
</feature>
<gene>
    <name evidence="4" type="ORF">GCM10011415_34000</name>
</gene>
<dbReference type="EMBL" id="BMJV01000007">
    <property type="protein sequence ID" value="GGG81627.1"/>
    <property type="molecule type" value="Genomic_DNA"/>
</dbReference>
<keyword evidence="2" id="KW-1133">Transmembrane helix</keyword>
<protein>
    <recommendedName>
        <fullName evidence="3">Zinc finger/thioredoxin putative domain-containing protein</fullName>
    </recommendedName>
</protein>
<evidence type="ECO:0000313" key="5">
    <source>
        <dbReference type="Proteomes" id="UP000617145"/>
    </source>
</evidence>
<feature type="compositionally biased region" description="Basic and acidic residues" evidence="1">
    <location>
        <begin position="190"/>
        <end position="206"/>
    </location>
</feature>
<comment type="caution">
    <text evidence="4">The sequence shown here is derived from an EMBL/GenBank/DDBJ whole genome shotgun (WGS) entry which is preliminary data.</text>
</comment>
<evidence type="ECO:0000256" key="2">
    <source>
        <dbReference type="SAM" id="Phobius"/>
    </source>
</evidence>
<feature type="transmembrane region" description="Helical" evidence="2">
    <location>
        <begin position="292"/>
        <end position="311"/>
    </location>
</feature>
<feature type="compositionally biased region" description="Low complexity" evidence="1">
    <location>
        <begin position="220"/>
        <end position="245"/>
    </location>
</feature>